<evidence type="ECO:0000313" key="3">
    <source>
        <dbReference type="Proteomes" id="UP001057375"/>
    </source>
</evidence>
<dbReference type="Pfam" id="PF07002">
    <property type="entry name" value="Copine"/>
    <property type="match status" value="1"/>
</dbReference>
<name>A0ABQ5K069_9EUKA</name>
<accession>A0ABQ5K069</accession>
<keyword evidence="3" id="KW-1185">Reference proteome</keyword>
<gene>
    <name evidence="2" type="ORF">ADUPG1_012659</name>
</gene>
<dbReference type="PANTHER" id="PTHR10857">
    <property type="entry name" value="COPINE"/>
    <property type="match status" value="1"/>
</dbReference>
<dbReference type="PROSITE" id="PS50234">
    <property type="entry name" value="VWFA"/>
    <property type="match status" value="1"/>
</dbReference>
<dbReference type="SUPFAM" id="SSF53300">
    <property type="entry name" value="vWA-like"/>
    <property type="match status" value="1"/>
</dbReference>
<protein>
    <submittedName>
        <fullName evidence="2">Copine like protein</fullName>
    </submittedName>
</protein>
<dbReference type="InterPro" id="IPR036465">
    <property type="entry name" value="vWFA_dom_sf"/>
</dbReference>
<dbReference type="PANTHER" id="PTHR10857:SF106">
    <property type="entry name" value="C2 DOMAIN-CONTAINING PROTEIN"/>
    <property type="match status" value="1"/>
</dbReference>
<dbReference type="InterPro" id="IPR045052">
    <property type="entry name" value="Copine"/>
</dbReference>
<dbReference type="EMBL" id="BQXS01012509">
    <property type="protein sequence ID" value="GKT24190.1"/>
    <property type="molecule type" value="Genomic_DNA"/>
</dbReference>
<evidence type="ECO:0000259" key="1">
    <source>
        <dbReference type="PROSITE" id="PS50234"/>
    </source>
</evidence>
<dbReference type="Gene3D" id="3.40.50.410">
    <property type="entry name" value="von Willebrand factor, type A domain"/>
    <property type="match status" value="1"/>
</dbReference>
<dbReference type="InterPro" id="IPR010734">
    <property type="entry name" value="Copine_C"/>
</dbReference>
<organism evidence="2 3">
    <name type="scientific">Aduncisulcus paluster</name>
    <dbReference type="NCBI Taxonomy" id="2918883"/>
    <lineage>
        <taxon>Eukaryota</taxon>
        <taxon>Metamonada</taxon>
        <taxon>Carpediemonas-like organisms</taxon>
        <taxon>Aduncisulcus</taxon>
    </lineage>
</organism>
<dbReference type="Proteomes" id="UP001057375">
    <property type="component" value="Unassembled WGS sequence"/>
</dbReference>
<evidence type="ECO:0000313" key="2">
    <source>
        <dbReference type="EMBL" id="GKT24190.1"/>
    </source>
</evidence>
<sequence length="173" mass="18865">MPGFSLSGPTCFHQVIEKAAQEAAMVHTLNCRSKAEQLAAIMARQPANILMILTDGQANDIRQTVDAIVEASKLPLSIVIIGIGKADFSAMEFLDGDETGGLTSSRMVKAERDNVQFVEFSKYERTPHLLAEEVLREIPQQVLDYSKKTGMVPISRAEILGRLPPGEAPSPML</sequence>
<feature type="domain" description="VWFA" evidence="1">
    <location>
        <begin position="1"/>
        <end position="138"/>
    </location>
</feature>
<proteinExistence type="predicted"/>
<reference evidence="2" key="1">
    <citation type="submission" date="2022-03" db="EMBL/GenBank/DDBJ databases">
        <title>Draft genome sequence of Aduncisulcus paluster, a free-living microaerophilic Fornicata.</title>
        <authorList>
            <person name="Yuyama I."/>
            <person name="Kume K."/>
            <person name="Tamura T."/>
            <person name="Inagaki Y."/>
            <person name="Hashimoto T."/>
        </authorList>
    </citation>
    <scope>NUCLEOTIDE SEQUENCE</scope>
    <source>
        <strain evidence="2">NY0171</strain>
    </source>
</reference>
<comment type="caution">
    <text evidence="2">The sequence shown here is derived from an EMBL/GenBank/DDBJ whole genome shotgun (WGS) entry which is preliminary data.</text>
</comment>
<dbReference type="InterPro" id="IPR002035">
    <property type="entry name" value="VWF_A"/>
</dbReference>